<reference evidence="2 3" key="1">
    <citation type="submission" date="2023-09" db="EMBL/GenBank/DDBJ databases">
        <authorList>
            <person name="Rey-Velasco X."/>
        </authorList>
    </citation>
    <scope>NUCLEOTIDE SEQUENCE [LARGE SCALE GENOMIC DNA]</scope>
    <source>
        <strain evidence="2 3">F363</strain>
    </source>
</reference>
<evidence type="ECO:0000313" key="3">
    <source>
        <dbReference type="Proteomes" id="UP001262889"/>
    </source>
</evidence>
<dbReference type="SUPFAM" id="SSF51182">
    <property type="entry name" value="RmlC-like cupins"/>
    <property type="match status" value="1"/>
</dbReference>
<dbReference type="Proteomes" id="UP001262889">
    <property type="component" value="Unassembled WGS sequence"/>
</dbReference>
<gene>
    <name evidence="2" type="ORF">RM553_17455</name>
</gene>
<protein>
    <submittedName>
        <fullName evidence="2">Cupin domain-containing protein</fullName>
    </submittedName>
</protein>
<dbReference type="InterPro" id="IPR052535">
    <property type="entry name" value="Bacilysin_H2HPP_isomerase"/>
</dbReference>
<dbReference type="InterPro" id="IPR013096">
    <property type="entry name" value="Cupin_2"/>
</dbReference>
<evidence type="ECO:0000259" key="1">
    <source>
        <dbReference type="Pfam" id="PF07883"/>
    </source>
</evidence>
<organism evidence="2 3">
    <name type="scientific">Autumnicola tepida</name>
    <dbReference type="NCBI Taxonomy" id="3075595"/>
    <lineage>
        <taxon>Bacteria</taxon>
        <taxon>Pseudomonadati</taxon>
        <taxon>Bacteroidota</taxon>
        <taxon>Flavobacteriia</taxon>
        <taxon>Flavobacteriales</taxon>
        <taxon>Flavobacteriaceae</taxon>
        <taxon>Autumnicola</taxon>
    </lineage>
</organism>
<dbReference type="RefSeq" id="WP_311536246.1">
    <property type="nucleotide sequence ID" value="NZ_JAVRHQ010000030.1"/>
</dbReference>
<dbReference type="InterPro" id="IPR011051">
    <property type="entry name" value="RmlC_Cupin_sf"/>
</dbReference>
<name>A0ABU3CE63_9FLAO</name>
<comment type="caution">
    <text evidence="2">The sequence shown here is derived from an EMBL/GenBank/DDBJ whole genome shotgun (WGS) entry which is preliminary data.</text>
</comment>
<proteinExistence type="predicted"/>
<dbReference type="PANTHER" id="PTHR40112">
    <property type="entry name" value="H2HPP ISOMERASE"/>
    <property type="match status" value="1"/>
</dbReference>
<feature type="domain" description="Cupin type-2" evidence="1">
    <location>
        <begin position="38"/>
        <end position="95"/>
    </location>
</feature>
<evidence type="ECO:0000313" key="2">
    <source>
        <dbReference type="EMBL" id="MDT0644630.1"/>
    </source>
</evidence>
<dbReference type="CDD" id="cd02238">
    <property type="entry name" value="cupin_KdgF"/>
    <property type="match status" value="1"/>
</dbReference>
<dbReference type="Pfam" id="PF07883">
    <property type="entry name" value="Cupin_2"/>
    <property type="match status" value="1"/>
</dbReference>
<dbReference type="EMBL" id="JAVRHQ010000030">
    <property type="protein sequence ID" value="MDT0644630.1"/>
    <property type="molecule type" value="Genomic_DNA"/>
</dbReference>
<dbReference type="InterPro" id="IPR014710">
    <property type="entry name" value="RmlC-like_jellyroll"/>
</dbReference>
<sequence>MLQGKTFLKEKESAWEDAGEGITRKITGHNSQMMMVKVKFEKGAIGFVHDHFHTQSSYVASGKFKITIDGQSEILEKGDTFFVQPNLKHGAECLEAGILIDVFSPVREDFL</sequence>
<keyword evidence="3" id="KW-1185">Reference proteome</keyword>
<dbReference type="PANTHER" id="PTHR40112:SF1">
    <property type="entry name" value="H2HPP ISOMERASE"/>
    <property type="match status" value="1"/>
</dbReference>
<dbReference type="PIRSF" id="PIRSF029883">
    <property type="entry name" value="KdgF"/>
    <property type="match status" value="1"/>
</dbReference>
<accession>A0ABU3CE63</accession>
<dbReference type="InterPro" id="IPR025499">
    <property type="entry name" value="KdgF"/>
</dbReference>
<dbReference type="Gene3D" id="2.60.120.10">
    <property type="entry name" value="Jelly Rolls"/>
    <property type="match status" value="1"/>
</dbReference>